<organism evidence="2 3">
    <name type="scientific">Corynebacterium efficiens (strain DSM 44549 / YS-314 / AJ 12310 / JCM 11189 / NBRC 100395)</name>
    <dbReference type="NCBI Taxonomy" id="196164"/>
    <lineage>
        <taxon>Bacteria</taxon>
        <taxon>Bacillati</taxon>
        <taxon>Actinomycetota</taxon>
        <taxon>Actinomycetes</taxon>
        <taxon>Mycobacteriales</taxon>
        <taxon>Corynebacteriaceae</taxon>
        <taxon>Corynebacterium</taxon>
    </lineage>
</organism>
<dbReference type="AlphaFoldDB" id="Q8FPU5"/>
<dbReference type="STRING" id="196164.gene:10741802"/>
<proteinExistence type="predicted"/>
<dbReference type="eggNOG" id="ENOG5031MW1">
    <property type="taxonomic scope" value="Bacteria"/>
</dbReference>
<dbReference type="Proteomes" id="UP000001409">
    <property type="component" value="Chromosome"/>
</dbReference>
<keyword evidence="3" id="KW-1185">Reference proteome</keyword>
<reference evidence="2 3" key="1">
    <citation type="journal article" date="2003" name="Genome Res.">
        <title>Comparative complete genome sequence analysis of the amino acid replacements responsible for the thermostability of Corynebacterium efficiens.</title>
        <authorList>
            <person name="Nishio Y."/>
            <person name="Nakamura Y."/>
            <person name="Kawarabayasi Y."/>
            <person name="Usuda Y."/>
            <person name="Kimura E."/>
            <person name="Sugimoto S."/>
            <person name="Matsui K."/>
            <person name="Yamagishi A."/>
            <person name="Kikuchi H."/>
            <person name="Ikeo K."/>
            <person name="Gojobori T."/>
        </authorList>
    </citation>
    <scope>NUCLEOTIDE SEQUENCE [LARGE SCALE GENOMIC DNA]</scope>
    <source>
        <strain evidence="3">DSM 44549 / YS-314 / AJ 12310 / JCM 11189 / NBRC 100395</strain>
    </source>
</reference>
<dbReference type="KEGG" id="cef:CE1393"/>
<feature type="transmembrane region" description="Helical" evidence="1">
    <location>
        <begin position="20"/>
        <end position="41"/>
    </location>
</feature>
<dbReference type="HOGENOM" id="CLU_2069137_0_0_11"/>
<evidence type="ECO:0000313" key="3">
    <source>
        <dbReference type="Proteomes" id="UP000001409"/>
    </source>
</evidence>
<name>Q8FPU5_COREF</name>
<evidence type="ECO:0000256" key="1">
    <source>
        <dbReference type="SAM" id="Phobius"/>
    </source>
</evidence>
<feature type="transmembrane region" description="Helical" evidence="1">
    <location>
        <begin position="48"/>
        <end position="72"/>
    </location>
</feature>
<accession>Q8FPU5</accession>
<keyword evidence="1" id="KW-0812">Transmembrane</keyword>
<evidence type="ECO:0000313" key="2">
    <source>
        <dbReference type="EMBL" id="BAC18203.1"/>
    </source>
</evidence>
<feature type="transmembrane region" description="Helical" evidence="1">
    <location>
        <begin position="78"/>
        <end position="100"/>
    </location>
</feature>
<keyword evidence="1" id="KW-1133">Transmembrane helix</keyword>
<protein>
    <submittedName>
        <fullName evidence="2">Uncharacterized protein</fullName>
    </submittedName>
</protein>
<sequence>MRWPSGGTVLWPEGRNALDFLLSMVFLVLLVNFLVALIVVLRRDRSGGWLLVLLLSSTTGAALTAVFGLLVAEDASRIADVALIFTALAAVSAAVAVVAGRRRADSVAVRRSGDAHGV</sequence>
<dbReference type="EMBL" id="BA000035">
    <property type="protein sequence ID" value="BAC18203.1"/>
    <property type="molecule type" value="Genomic_DNA"/>
</dbReference>
<keyword evidence="1" id="KW-0472">Membrane</keyword>